<evidence type="ECO:0000313" key="1">
    <source>
        <dbReference type="EMBL" id="KAB2352468.1"/>
    </source>
</evidence>
<dbReference type="RefSeq" id="WP_151557310.1">
    <property type="nucleotide sequence ID" value="NZ_WBMT01000001.1"/>
</dbReference>
<dbReference type="Pfam" id="PF04672">
    <property type="entry name" value="Methyltransf_19"/>
    <property type="match status" value="1"/>
</dbReference>
<dbReference type="Proteomes" id="UP000468735">
    <property type="component" value="Unassembled WGS sequence"/>
</dbReference>
<sequence length="265" mass="29483">MSSFDEKFDPTTPADARIYDYIIGGKDHYGPDRGVAEGLPEGPWGDDAERRPAVENRRFLRRAVRFLLDEGIRQFVDIGCGLPTSKNVHDLAHDADPAARVLYVDHDQVVVNHYRALLSSSSTATVISADARHPEEILGHIRETSFLDLQRPLGVLLVGLLHLIADEDDPAGIVARYRDAVAPGSHVVMSHMTGDGQNPEHVAQFVEMFQTAREPMVMRSRERIRSFYDGMDLVEPGVVNAPDWRPNRPFPEASGWLVAGVARKN</sequence>
<dbReference type="GO" id="GO:0008168">
    <property type="term" value="F:methyltransferase activity"/>
    <property type="evidence" value="ECO:0007669"/>
    <property type="project" value="UniProtKB-KW"/>
</dbReference>
<dbReference type="PIRSF" id="PIRSF017393">
    <property type="entry name" value="MTase_SAV2177"/>
    <property type="match status" value="1"/>
</dbReference>
<dbReference type="InterPro" id="IPR029063">
    <property type="entry name" value="SAM-dependent_MTases_sf"/>
</dbReference>
<dbReference type="SUPFAM" id="SSF53335">
    <property type="entry name" value="S-adenosyl-L-methionine-dependent methyltransferases"/>
    <property type="match status" value="1"/>
</dbReference>
<keyword evidence="2" id="KW-1185">Reference proteome</keyword>
<protein>
    <submittedName>
        <fullName evidence="1">SAM-dependent methyltransferase</fullName>
    </submittedName>
</protein>
<keyword evidence="1" id="KW-0489">Methyltransferase</keyword>
<name>A0A6H9Z5B0_9ACTN</name>
<accession>A0A6H9Z5B0</accession>
<dbReference type="AlphaFoldDB" id="A0A6H9Z5B0"/>
<reference evidence="1 2" key="1">
    <citation type="submission" date="2019-09" db="EMBL/GenBank/DDBJ databases">
        <title>Actinomadura physcomitrii sp. nov., a novel actinomycete isolated from moss [Physcomitrium sphaericum (Ludw) Fuernr].</title>
        <authorList>
            <person name="Zhuang X."/>
            <person name="Liu C."/>
        </authorList>
    </citation>
    <scope>NUCLEOTIDE SEQUENCE [LARGE SCALE GENOMIC DNA]</scope>
    <source>
        <strain evidence="1 2">HMC1</strain>
    </source>
</reference>
<dbReference type="InterPro" id="IPR006764">
    <property type="entry name" value="SAM_dep_MeTrfase_SAV2177_type"/>
</dbReference>
<gene>
    <name evidence="1" type="ORF">F8566_01940</name>
</gene>
<dbReference type="GO" id="GO:0032259">
    <property type="term" value="P:methylation"/>
    <property type="evidence" value="ECO:0007669"/>
    <property type="project" value="UniProtKB-KW"/>
</dbReference>
<evidence type="ECO:0000313" key="2">
    <source>
        <dbReference type="Proteomes" id="UP000468735"/>
    </source>
</evidence>
<comment type="caution">
    <text evidence="1">The sequence shown here is derived from an EMBL/GenBank/DDBJ whole genome shotgun (WGS) entry which is preliminary data.</text>
</comment>
<dbReference type="EMBL" id="WBMT01000001">
    <property type="protein sequence ID" value="KAB2352468.1"/>
    <property type="molecule type" value="Genomic_DNA"/>
</dbReference>
<proteinExistence type="predicted"/>
<dbReference type="Gene3D" id="3.40.50.150">
    <property type="entry name" value="Vaccinia Virus protein VP39"/>
    <property type="match status" value="1"/>
</dbReference>
<organism evidence="1 2">
    <name type="scientific">Actinomadura rudentiformis</name>
    <dbReference type="NCBI Taxonomy" id="359158"/>
    <lineage>
        <taxon>Bacteria</taxon>
        <taxon>Bacillati</taxon>
        <taxon>Actinomycetota</taxon>
        <taxon>Actinomycetes</taxon>
        <taxon>Streptosporangiales</taxon>
        <taxon>Thermomonosporaceae</taxon>
        <taxon>Actinomadura</taxon>
    </lineage>
</organism>
<keyword evidence="1" id="KW-0808">Transferase</keyword>